<dbReference type="Proteomes" id="UP000325577">
    <property type="component" value="Linkage Group LG7"/>
</dbReference>
<protein>
    <recommendedName>
        <fullName evidence="2">Bet v I/Major latex protein domain-containing protein</fullName>
    </recommendedName>
</protein>
<dbReference type="EMBL" id="CM018050">
    <property type="protein sequence ID" value="KAA8518142.1"/>
    <property type="molecule type" value="Genomic_DNA"/>
</dbReference>
<dbReference type="GO" id="GO:0005737">
    <property type="term" value="C:cytoplasm"/>
    <property type="evidence" value="ECO:0007669"/>
    <property type="project" value="TreeGrafter"/>
</dbReference>
<accession>A0A5J4ZKU8</accession>
<evidence type="ECO:0000313" key="4">
    <source>
        <dbReference type="Proteomes" id="UP000325577"/>
    </source>
</evidence>
<dbReference type="InterPro" id="IPR050279">
    <property type="entry name" value="Plant_def-hormone_signal"/>
</dbReference>
<dbReference type="AlphaFoldDB" id="A0A5J4ZKU8"/>
<dbReference type="InterPro" id="IPR023393">
    <property type="entry name" value="START-like_dom_sf"/>
</dbReference>
<keyword evidence="4" id="KW-1185">Reference proteome</keyword>
<evidence type="ECO:0000256" key="1">
    <source>
        <dbReference type="ARBA" id="ARBA00009744"/>
    </source>
</evidence>
<dbReference type="GO" id="GO:0009738">
    <property type="term" value="P:abscisic acid-activated signaling pathway"/>
    <property type="evidence" value="ECO:0007669"/>
    <property type="project" value="InterPro"/>
</dbReference>
<comment type="similarity">
    <text evidence="1">Belongs to the BetVI family.</text>
</comment>
<evidence type="ECO:0000313" key="3">
    <source>
        <dbReference type="EMBL" id="KAA8518142.1"/>
    </source>
</evidence>
<reference evidence="3 4" key="1">
    <citation type="submission" date="2019-09" db="EMBL/GenBank/DDBJ databases">
        <title>A chromosome-level genome assembly of the Chinese tupelo Nyssa sinensis.</title>
        <authorList>
            <person name="Yang X."/>
            <person name="Kang M."/>
            <person name="Yang Y."/>
            <person name="Xiong H."/>
            <person name="Wang M."/>
            <person name="Zhang Z."/>
            <person name="Wang Z."/>
            <person name="Wu H."/>
            <person name="Ma T."/>
            <person name="Liu J."/>
            <person name="Xi Z."/>
        </authorList>
    </citation>
    <scope>NUCLEOTIDE SEQUENCE [LARGE SCALE GENOMIC DNA]</scope>
    <source>
        <strain evidence="3">J267</strain>
        <tissue evidence="3">Leaf</tissue>
    </source>
</reference>
<dbReference type="InterPro" id="IPR000916">
    <property type="entry name" value="Bet_v_I/MLP"/>
</dbReference>
<dbReference type="PANTHER" id="PTHR31213:SF55">
    <property type="entry name" value="STRESS-INDUCED PROTEIN SAM22"/>
    <property type="match status" value="1"/>
</dbReference>
<dbReference type="GO" id="GO:0010427">
    <property type="term" value="F:abscisic acid binding"/>
    <property type="evidence" value="ECO:0007669"/>
    <property type="project" value="InterPro"/>
</dbReference>
<organism evidence="3 4">
    <name type="scientific">Nyssa sinensis</name>
    <dbReference type="NCBI Taxonomy" id="561372"/>
    <lineage>
        <taxon>Eukaryota</taxon>
        <taxon>Viridiplantae</taxon>
        <taxon>Streptophyta</taxon>
        <taxon>Embryophyta</taxon>
        <taxon>Tracheophyta</taxon>
        <taxon>Spermatophyta</taxon>
        <taxon>Magnoliopsida</taxon>
        <taxon>eudicotyledons</taxon>
        <taxon>Gunneridae</taxon>
        <taxon>Pentapetalae</taxon>
        <taxon>asterids</taxon>
        <taxon>Cornales</taxon>
        <taxon>Nyssaceae</taxon>
        <taxon>Nyssa</taxon>
    </lineage>
</organism>
<dbReference type="InterPro" id="IPR024949">
    <property type="entry name" value="Bet_v_I_allergen"/>
</dbReference>
<dbReference type="CDD" id="cd07816">
    <property type="entry name" value="Bet_v1-like"/>
    <property type="match status" value="1"/>
</dbReference>
<feature type="domain" description="Bet v I/Major latex protein" evidence="2">
    <location>
        <begin position="1"/>
        <end position="65"/>
    </location>
</feature>
<dbReference type="SUPFAM" id="SSF55961">
    <property type="entry name" value="Bet v1-like"/>
    <property type="match status" value="1"/>
</dbReference>
<dbReference type="GO" id="GO:0038023">
    <property type="term" value="F:signaling receptor activity"/>
    <property type="evidence" value="ECO:0007669"/>
    <property type="project" value="InterPro"/>
</dbReference>
<dbReference type="FunFam" id="3.30.530.20:FF:000007">
    <property type="entry name" value="Major pollen allergen Bet v 1-A"/>
    <property type="match status" value="2"/>
</dbReference>
<dbReference type="OrthoDB" id="1858506at2759"/>
<dbReference type="Gene3D" id="3.30.530.20">
    <property type="match status" value="2"/>
</dbReference>
<gene>
    <name evidence="3" type="ORF">F0562_015616</name>
</gene>
<evidence type="ECO:0000259" key="2">
    <source>
        <dbReference type="Pfam" id="PF00407"/>
    </source>
</evidence>
<dbReference type="GO" id="GO:0004864">
    <property type="term" value="F:protein phosphatase inhibitor activity"/>
    <property type="evidence" value="ECO:0007669"/>
    <property type="project" value="InterPro"/>
</dbReference>
<dbReference type="Pfam" id="PF00407">
    <property type="entry name" value="Bet_v_1"/>
    <property type="match status" value="1"/>
</dbReference>
<dbReference type="PRINTS" id="PR00634">
    <property type="entry name" value="BETALLERGEN"/>
</dbReference>
<proteinExistence type="inferred from homology"/>
<dbReference type="GO" id="GO:0005634">
    <property type="term" value="C:nucleus"/>
    <property type="evidence" value="ECO:0007669"/>
    <property type="project" value="TreeGrafter"/>
</dbReference>
<sequence>MGVIAYDMEITSSIAPAKMFKAFVLDSDDLIPKILPQAIKSAEIIEGEGGAGTIKLITFGKGSQFKSESISYEIKIQTTPNGGSICKNNSKNHTKGDAQITEDQIKDGKDKAAGMFKAVEAYLLANPDAYN</sequence>
<name>A0A5J4ZKU8_9ASTE</name>
<dbReference type="PANTHER" id="PTHR31213">
    <property type="entry name" value="OS08G0374000 PROTEIN-RELATED"/>
    <property type="match status" value="1"/>
</dbReference>
<dbReference type="GO" id="GO:0006952">
    <property type="term" value="P:defense response"/>
    <property type="evidence" value="ECO:0007669"/>
    <property type="project" value="InterPro"/>
</dbReference>